<feature type="domain" description="AB hydrolase-1" evidence="1">
    <location>
        <begin position="41"/>
        <end position="275"/>
    </location>
</feature>
<dbReference type="InterPro" id="IPR050228">
    <property type="entry name" value="Carboxylesterase_BioH"/>
</dbReference>
<dbReference type="SUPFAM" id="SSF53474">
    <property type="entry name" value="alpha/beta-Hydrolases"/>
    <property type="match status" value="1"/>
</dbReference>
<dbReference type="RefSeq" id="WP_068740551.1">
    <property type="nucleotide sequence ID" value="NZ_CBDRGN010000005.1"/>
</dbReference>
<name>A0A1H4LAS4_TSUTY</name>
<accession>A0A1H4LAS4</accession>
<evidence type="ECO:0000313" key="3">
    <source>
        <dbReference type="Proteomes" id="UP000182241"/>
    </source>
</evidence>
<dbReference type="Proteomes" id="UP000182241">
    <property type="component" value="Unassembled WGS sequence"/>
</dbReference>
<dbReference type="OrthoDB" id="63519at2"/>
<dbReference type="Gene3D" id="3.40.50.1820">
    <property type="entry name" value="alpha/beta hydrolase"/>
    <property type="match status" value="1"/>
</dbReference>
<sequence length="296" mass="31362">MTEMYPSEEPFTVDAAGLTIAGDRWRGADSGSGSGSGSGTTLVLLHGGGQTRHSWDRTAAALAQRGYTVITLDARGHGDTAWAADGAYALGDFVGDLLGVLRTLDGPPPVLIGASLGGITSLCAVGENPGIASALVLVDVVVDAEKKGIERVTDFLAAHTDGFATLDEVADAVAAYNPTRRRARNLEGLKKNVRLRADGRWYWHWDPSFIRGDDRNEARIQDKDRLGAAATHVTVPTLIVRGGKSDVVSDEGVEKMLQRVPHAEVADVSGAGHMVAGDDNQVFAAAIEDFLDRHRL</sequence>
<dbReference type="InterPro" id="IPR000073">
    <property type="entry name" value="AB_hydrolase_1"/>
</dbReference>
<dbReference type="PANTHER" id="PTHR43194">
    <property type="entry name" value="HYDROLASE ALPHA/BETA FOLD FAMILY"/>
    <property type="match status" value="1"/>
</dbReference>
<dbReference type="InterPro" id="IPR000639">
    <property type="entry name" value="Epox_hydrolase-like"/>
</dbReference>
<dbReference type="PRINTS" id="PR00412">
    <property type="entry name" value="EPOXHYDRLASE"/>
</dbReference>
<reference evidence="3" key="1">
    <citation type="submission" date="2016-10" db="EMBL/GenBank/DDBJ databases">
        <authorList>
            <person name="Varghese N."/>
            <person name="Submissions S."/>
        </authorList>
    </citation>
    <scope>NUCLEOTIDE SEQUENCE [LARGE SCALE GENOMIC DNA]</scope>
    <source>
        <strain evidence="3">DSM 44234</strain>
    </source>
</reference>
<evidence type="ECO:0000313" key="2">
    <source>
        <dbReference type="EMBL" id="SEB67793.1"/>
    </source>
</evidence>
<protein>
    <submittedName>
        <fullName evidence="2">Pimeloyl-ACP methyl ester carboxylesterase</fullName>
    </submittedName>
</protein>
<evidence type="ECO:0000259" key="1">
    <source>
        <dbReference type="Pfam" id="PF00561"/>
    </source>
</evidence>
<dbReference type="AlphaFoldDB" id="A0A1H4LAS4"/>
<dbReference type="EMBL" id="FNSA01000003">
    <property type="protein sequence ID" value="SEB67793.1"/>
    <property type="molecule type" value="Genomic_DNA"/>
</dbReference>
<dbReference type="STRING" id="57704.SAMN04489793_0515"/>
<dbReference type="PANTHER" id="PTHR43194:SF2">
    <property type="entry name" value="PEROXISOMAL MEMBRANE PROTEIN LPX1"/>
    <property type="match status" value="1"/>
</dbReference>
<keyword evidence="3" id="KW-1185">Reference proteome</keyword>
<dbReference type="Pfam" id="PF00561">
    <property type="entry name" value="Abhydrolase_1"/>
    <property type="match status" value="1"/>
</dbReference>
<dbReference type="PRINTS" id="PR00111">
    <property type="entry name" value="ABHYDROLASE"/>
</dbReference>
<dbReference type="InterPro" id="IPR029058">
    <property type="entry name" value="AB_hydrolase_fold"/>
</dbReference>
<organism evidence="2 3">
    <name type="scientific">Tsukamurella tyrosinosolvens</name>
    <dbReference type="NCBI Taxonomy" id="57704"/>
    <lineage>
        <taxon>Bacteria</taxon>
        <taxon>Bacillati</taxon>
        <taxon>Actinomycetota</taxon>
        <taxon>Actinomycetes</taxon>
        <taxon>Mycobacteriales</taxon>
        <taxon>Tsukamurellaceae</taxon>
        <taxon>Tsukamurella</taxon>
    </lineage>
</organism>
<gene>
    <name evidence="2" type="ORF">SAMN04489793_0515</name>
</gene>
<dbReference type="GO" id="GO:0003824">
    <property type="term" value="F:catalytic activity"/>
    <property type="evidence" value="ECO:0007669"/>
    <property type="project" value="InterPro"/>
</dbReference>
<proteinExistence type="predicted"/>